<organism evidence="2 3">
    <name type="scientific">Carya illinoinensis</name>
    <name type="common">Pecan</name>
    <dbReference type="NCBI Taxonomy" id="32201"/>
    <lineage>
        <taxon>Eukaryota</taxon>
        <taxon>Viridiplantae</taxon>
        <taxon>Streptophyta</taxon>
        <taxon>Embryophyta</taxon>
        <taxon>Tracheophyta</taxon>
        <taxon>Spermatophyta</taxon>
        <taxon>Magnoliopsida</taxon>
        <taxon>eudicotyledons</taxon>
        <taxon>Gunneridae</taxon>
        <taxon>Pentapetalae</taxon>
        <taxon>rosids</taxon>
        <taxon>fabids</taxon>
        <taxon>Fagales</taxon>
        <taxon>Juglandaceae</taxon>
        <taxon>Carya</taxon>
    </lineage>
</organism>
<proteinExistence type="predicted"/>
<sequence length="102" mass="12814">FFYSNHLVKTFFVFFVASFIYLFTNSVIFFWLLPLKKMSIFIYFFAASFLFFNHLVNFFYFYFIFFFLLLYLFIYLPIVGIFFFHCFNFFFLTERNHLVSFF</sequence>
<feature type="transmembrane region" description="Helical" evidence="1">
    <location>
        <begin position="12"/>
        <end position="33"/>
    </location>
</feature>
<dbReference type="Proteomes" id="UP000811246">
    <property type="component" value="Chromosome 1"/>
</dbReference>
<name>A0A922K3A5_CARIL</name>
<feature type="non-terminal residue" evidence="2">
    <location>
        <position position="102"/>
    </location>
</feature>
<accession>A0A922K3A5</accession>
<feature type="transmembrane region" description="Helical" evidence="1">
    <location>
        <begin position="40"/>
        <end position="63"/>
    </location>
</feature>
<keyword evidence="1" id="KW-1133">Transmembrane helix</keyword>
<evidence type="ECO:0000313" key="2">
    <source>
        <dbReference type="EMBL" id="KAG6730386.1"/>
    </source>
</evidence>
<feature type="transmembrane region" description="Helical" evidence="1">
    <location>
        <begin position="69"/>
        <end position="92"/>
    </location>
</feature>
<keyword evidence="1" id="KW-0812">Transmembrane</keyword>
<feature type="non-terminal residue" evidence="2">
    <location>
        <position position="1"/>
    </location>
</feature>
<evidence type="ECO:0000256" key="1">
    <source>
        <dbReference type="SAM" id="Phobius"/>
    </source>
</evidence>
<comment type="caution">
    <text evidence="2">The sequence shown here is derived from an EMBL/GenBank/DDBJ whole genome shotgun (WGS) entry which is preliminary data.</text>
</comment>
<gene>
    <name evidence="2" type="ORF">I3842_01G076600</name>
</gene>
<dbReference type="AlphaFoldDB" id="A0A922K3A5"/>
<evidence type="ECO:0000313" key="3">
    <source>
        <dbReference type="Proteomes" id="UP000811246"/>
    </source>
</evidence>
<reference evidence="2" key="1">
    <citation type="submission" date="2021-01" db="EMBL/GenBank/DDBJ databases">
        <authorList>
            <person name="Lovell J.T."/>
            <person name="Bentley N."/>
            <person name="Bhattarai G."/>
            <person name="Jenkins J.W."/>
            <person name="Sreedasyam A."/>
            <person name="Alarcon Y."/>
            <person name="Bock C."/>
            <person name="Boston L."/>
            <person name="Carlson J."/>
            <person name="Cervantes K."/>
            <person name="Clermont K."/>
            <person name="Krom N."/>
            <person name="Kubenka K."/>
            <person name="Mamidi S."/>
            <person name="Mattison C."/>
            <person name="Monteros M."/>
            <person name="Pisani C."/>
            <person name="Plott C."/>
            <person name="Rajasekar S."/>
            <person name="Rhein H.S."/>
            <person name="Rohla C."/>
            <person name="Song M."/>
            <person name="Hilaire R.S."/>
            <person name="Shu S."/>
            <person name="Wells L."/>
            <person name="Wang X."/>
            <person name="Webber J."/>
            <person name="Heerema R.J."/>
            <person name="Klein P."/>
            <person name="Conner P."/>
            <person name="Grauke L."/>
            <person name="Grimwood J."/>
            <person name="Schmutz J."/>
            <person name="Randall J.J."/>
        </authorList>
    </citation>
    <scope>NUCLEOTIDE SEQUENCE</scope>
    <source>
        <tissue evidence="2">Leaf</tissue>
    </source>
</reference>
<keyword evidence="1" id="KW-0472">Membrane</keyword>
<dbReference type="EMBL" id="CM031825">
    <property type="protein sequence ID" value="KAG6730386.1"/>
    <property type="molecule type" value="Genomic_DNA"/>
</dbReference>
<protein>
    <submittedName>
        <fullName evidence="2">Uncharacterized protein</fullName>
    </submittedName>
</protein>